<reference evidence="2" key="1">
    <citation type="submission" date="2024-01" db="EMBL/GenBank/DDBJ databases">
        <title>Bank of Algae and Cyanobacteria of the Azores (BACA) strain genomes.</title>
        <authorList>
            <person name="Luz R."/>
            <person name="Cordeiro R."/>
            <person name="Fonseca A."/>
            <person name="Goncalves V."/>
        </authorList>
    </citation>
    <scope>NUCLEOTIDE SEQUENCE</scope>
    <source>
        <strain evidence="2">BACA0141</strain>
    </source>
</reference>
<dbReference type="EMBL" id="JAZBJZ010000112">
    <property type="protein sequence ID" value="MEE3719104.1"/>
    <property type="molecule type" value="Genomic_DNA"/>
</dbReference>
<name>A0AAW9Q4M5_9CYAN</name>
<accession>A0AAW9Q4M5</accession>
<dbReference type="AlphaFoldDB" id="A0AAW9Q4M5"/>
<evidence type="ECO:0000313" key="3">
    <source>
        <dbReference type="Proteomes" id="UP001333818"/>
    </source>
</evidence>
<evidence type="ECO:0000256" key="1">
    <source>
        <dbReference type="SAM" id="MobiDB-lite"/>
    </source>
</evidence>
<evidence type="ECO:0000313" key="2">
    <source>
        <dbReference type="EMBL" id="MEE3719104.1"/>
    </source>
</evidence>
<feature type="region of interest" description="Disordered" evidence="1">
    <location>
        <begin position="1"/>
        <end position="69"/>
    </location>
</feature>
<proteinExistence type="predicted"/>
<sequence>MAVGCTPNTPTPVAQTPTTQASAPTASPSATPTTSPSAAPTASPSATPTTSPSATPKGEENTSKPKNDYGEAFVKSYMDSCVESSGGKVDYCKCTINKIQDKYTLDEFVKMSQELTPGKEPPPKFMEIVQACAKQ</sequence>
<dbReference type="Proteomes" id="UP001333818">
    <property type="component" value="Unassembled WGS sequence"/>
</dbReference>
<gene>
    <name evidence="2" type="ORF">V2H45_20375</name>
</gene>
<keyword evidence="3" id="KW-1185">Reference proteome</keyword>
<comment type="caution">
    <text evidence="2">The sequence shown here is derived from an EMBL/GenBank/DDBJ whole genome shotgun (WGS) entry which is preliminary data.</text>
</comment>
<protein>
    <submittedName>
        <fullName evidence="2">Uncharacterized protein</fullName>
    </submittedName>
</protein>
<feature type="compositionally biased region" description="Basic and acidic residues" evidence="1">
    <location>
        <begin position="57"/>
        <end position="69"/>
    </location>
</feature>
<organism evidence="2 3">
    <name type="scientific">Tumidithrix elongata BACA0141</name>
    <dbReference type="NCBI Taxonomy" id="2716417"/>
    <lineage>
        <taxon>Bacteria</taxon>
        <taxon>Bacillati</taxon>
        <taxon>Cyanobacteriota</taxon>
        <taxon>Cyanophyceae</taxon>
        <taxon>Pseudanabaenales</taxon>
        <taxon>Pseudanabaenaceae</taxon>
        <taxon>Tumidithrix</taxon>
        <taxon>Tumidithrix elongata</taxon>
    </lineage>
</organism>
<feature type="compositionally biased region" description="Low complexity" evidence="1">
    <location>
        <begin position="1"/>
        <end position="56"/>
    </location>
</feature>